<dbReference type="Proteomes" id="UP000325606">
    <property type="component" value="Chromosome"/>
</dbReference>
<feature type="transmembrane region" description="Helical" evidence="12">
    <location>
        <begin position="29"/>
        <end position="50"/>
    </location>
</feature>
<dbReference type="InterPro" id="IPR002416">
    <property type="entry name" value="T2SS_protein-GspH"/>
</dbReference>
<dbReference type="GO" id="GO:0015628">
    <property type="term" value="P:protein secretion by the type II secretion system"/>
    <property type="evidence" value="ECO:0007669"/>
    <property type="project" value="InterPro"/>
</dbReference>
<evidence type="ECO:0000256" key="6">
    <source>
        <dbReference type="ARBA" id="ARBA00022692"/>
    </source>
</evidence>
<comment type="subcellular location">
    <subcellularLocation>
        <location evidence="1">Cell inner membrane</location>
        <topology evidence="1">Single-pass membrane protein</topology>
    </subcellularLocation>
</comment>
<dbReference type="KEGG" id="nik:F5I99_17385"/>
<organism evidence="14 15">
    <name type="scientific">Nitrincola iocasae</name>
    <dbReference type="NCBI Taxonomy" id="2614693"/>
    <lineage>
        <taxon>Bacteria</taxon>
        <taxon>Pseudomonadati</taxon>
        <taxon>Pseudomonadota</taxon>
        <taxon>Gammaproteobacteria</taxon>
        <taxon>Oceanospirillales</taxon>
        <taxon>Oceanospirillaceae</taxon>
        <taxon>Nitrincola</taxon>
    </lineage>
</organism>
<evidence type="ECO:0000256" key="9">
    <source>
        <dbReference type="ARBA" id="ARBA00025772"/>
    </source>
</evidence>
<evidence type="ECO:0000256" key="7">
    <source>
        <dbReference type="ARBA" id="ARBA00022989"/>
    </source>
</evidence>
<evidence type="ECO:0000256" key="10">
    <source>
        <dbReference type="ARBA" id="ARBA00030775"/>
    </source>
</evidence>
<keyword evidence="3" id="KW-1003">Cell membrane</keyword>
<dbReference type="RefSeq" id="WP_151058232.1">
    <property type="nucleotide sequence ID" value="NZ_CP044222.1"/>
</dbReference>
<dbReference type="SUPFAM" id="SSF54523">
    <property type="entry name" value="Pili subunits"/>
    <property type="match status" value="1"/>
</dbReference>
<dbReference type="PROSITE" id="PS00409">
    <property type="entry name" value="PROKAR_NTER_METHYL"/>
    <property type="match status" value="1"/>
</dbReference>
<evidence type="ECO:0000313" key="14">
    <source>
        <dbReference type="EMBL" id="QEW08123.1"/>
    </source>
</evidence>
<evidence type="ECO:0000256" key="11">
    <source>
        <dbReference type="SAM" id="MobiDB-lite"/>
    </source>
</evidence>
<proteinExistence type="inferred from homology"/>
<evidence type="ECO:0000256" key="1">
    <source>
        <dbReference type="ARBA" id="ARBA00004377"/>
    </source>
</evidence>
<keyword evidence="4" id="KW-0488">Methylation</keyword>
<dbReference type="Pfam" id="PF07963">
    <property type="entry name" value="N_methyl"/>
    <property type="match status" value="1"/>
</dbReference>
<dbReference type="InterPro" id="IPR045584">
    <property type="entry name" value="Pilin-like"/>
</dbReference>
<keyword evidence="7 12" id="KW-1133">Transmembrane helix</keyword>
<feature type="domain" description="General secretion pathway GspH" evidence="13">
    <location>
        <begin position="65"/>
        <end position="157"/>
    </location>
</feature>
<evidence type="ECO:0000256" key="5">
    <source>
        <dbReference type="ARBA" id="ARBA00022519"/>
    </source>
</evidence>
<dbReference type="NCBIfam" id="TIGR02532">
    <property type="entry name" value="IV_pilin_GFxxxE"/>
    <property type="match status" value="1"/>
</dbReference>
<dbReference type="InterPro" id="IPR012902">
    <property type="entry name" value="N_methyl_site"/>
</dbReference>
<comment type="similarity">
    <text evidence="9">Belongs to the GSP H family.</text>
</comment>
<evidence type="ECO:0000313" key="15">
    <source>
        <dbReference type="Proteomes" id="UP000325606"/>
    </source>
</evidence>
<evidence type="ECO:0000256" key="4">
    <source>
        <dbReference type="ARBA" id="ARBA00022481"/>
    </source>
</evidence>
<dbReference type="InterPro" id="IPR022346">
    <property type="entry name" value="T2SS_GspH"/>
</dbReference>
<dbReference type="GO" id="GO:0015627">
    <property type="term" value="C:type II protein secretion system complex"/>
    <property type="evidence" value="ECO:0007669"/>
    <property type="project" value="InterPro"/>
</dbReference>
<keyword evidence="5" id="KW-0997">Cell inner membrane</keyword>
<evidence type="ECO:0000256" key="2">
    <source>
        <dbReference type="ARBA" id="ARBA00021549"/>
    </source>
</evidence>
<reference evidence="14 15" key="1">
    <citation type="submission" date="2019-09" db="EMBL/GenBank/DDBJ databases">
        <title>Nitrincola iocasae sp. nov., a bacterium isolated from the sediment collected at a cold seep field in South China Sea.</title>
        <authorList>
            <person name="Zhang H."/>
            <person name="Wang H."/>
            <person name="Li C."/>
        </authorList>
    </citation>
    <scope>NUCLEOTIDE SEQUENCE [LARGE SCALE GENOMIC DNA]</scope>
    <source>
        <strain evidence="14 15">KXZD1103</strain>
    </source>
</reference>
<evidence type="ECO:0000256" key="8">
    <source>
        <dbReference type="ARBA" id="ARBA00023136"/>
    </source>
</evidence>
<name>A0A5J6LIC8_9GAMM</name>
<sequence length="171" mass="18325">MQLQFDDRIAKETGFLCLLPSLRKRSCRGFTLVELILVLVLLGVLSAVVLPRFTSNGYAEYGYMEELASALRFAQQSAVAANTPITLTLTSNHYRICRDTTCPSSGPFLNNPGNNRPWDGSASGRGLAPSGVTVSPATSLTFNGLGVPSQGLSIQIGDRSLQLEAETGHVH</sequence>
<evidence type="ECO:0000259" key="13">
    <source>
        <dbReference type="Pfam" id="PF12019"/>
    </source>
</evidence>
<keyword evidence="15" id="KW-1185">Reference proteome</keyword>
<evidence type="ECO:0000256" key="12">
    <source>
        <dbReference type="SAM" id="Phobius"/>
    </source>
</evidence>
<keyword evidence="8 12" id="KW-0472">Membrane</keyword>
<dbReference type="PRINTS" id="PR00885">
    <property type="entry name" value="BCTERIALGSPH"/>
</dbReference>
<evidence type="ECO:0000256" key="3">
    <source>
        <dbReference type="ARBA" id="ARBA00022475"/>
    </source>
</evidence>
<protein>
    <recommendedName>
        <fullName evidence="2">Type II secretion system protein H</fullName>
    </recommendedName>
    <alternativeName>
        <fullName evidence="10">General secretion pathway protein H</fullName>
    </alternativeName>
</protein>
<gene>
    <name evidence="14" type="ORF">F5I99_17385</name>
</gene>
<keyword evidence="6 12" id="KW-0812">Transmembrane</keyword>
<dbReference type="Gene3D" id="3.30.700.10">
    <property type="entry name" value="Glycoprotein, Type 4 Pilin"/>
    <property type="match status" value="1"/>
</dbReference>
<dbReference type="EMBL" id="CP044222">
    <property type="protein sequence ID" value="QEW08123.1"/>
    <property type="molecule type" value="Genomic_DNA"/>
</dbReference>
<dbReference type="GO" id="GO:0005886">
    <property type="term" value="C:plasma membrane"/>
    <property type="evidence" value="ECO:0007669"/>
    <property type="project" value="UniProtKB-SubCell"/>
</dbReference>
<accession>A0A5J6LIC8</accession>
<dbReference type="Pfam" id="PF12019">
    <property type="entry name" value="GspH"/>
    <property type="match status" value="1"/>
</dbReference>
<feature type="region of interest" description="Disordered" evidence="11">
    <location>
        <begin position="108"/>
        <end position="127"/>
    </location>
</feature>
<dbReference type="AlphaFoldDB" id="A0A5J6LIC8"/>